<dbReference type="CDD" id="cd06848">
    <property type="entry name" value="GCS_H"/>
    <property type="match status" value="1"/>
</dbReference>
<dbReference type="RefSeq" id="WP_148896825.1">
    <property type="nucleotide sequence ID" value="NZ_VNIB01000014.1"/>
</dbReference>
<dbReference type="AlphaFoldDB" id="A0A5D3WHM1"/>
<dbReference type="NCBIfam" id="TIGR00527">
    <property type="entry name" value="gcvH"/>
    <property type="match status" value="1"/>
</dbReference>
<keyword evidence="7" id="KW-1185">Reference proteome</keyword>
<dbReference type="OrthoDB" id="9796712at2"/>
<evidence type="ECO:0000256" key="2">
    <source>
        <dbReference type="ARBA" id="ARBA00022823"/>
    </source>
</evidence>
<comment type="subunit">
    <text evidence="3">The glycine cleavage system is composed of four proteins: P, T, L and H.</text>
</comment>
<dbReference type="GO" id="GO:0005960">
    <property type="term" value="C:glycine cleavage complex"/>
    <property type="evidence" value="ECO:0007669"/>
    <property type="project" value="InterPro"/>
</dbReference>
<feature type="modified residue" description="N6-lipoyllysine" evidence="3 4">
    <location>
        <position position="63"/>
    </location>
</feature>
<dbReference type="NCBIfam" id="NF002270">
    <property type="entry name" value="PRK01202.1"/>
    <property type="match status" value="1"/>
</dbReference>
<name>A0A5D3WHM1_9BACT</name>
<dbReference type="InterPro" id="IPR017453">
    <property type="entry name" value="GCV_H_sub"/>
</dbReference>
<dbReference type="SUPFAM" id="SSF51230">
    <property type="entry name" value="Single hybrid motif"/>
    <property type="match status" value="1"/>
</dbReference>
<dbReference type="InterPro" id="IPR002930">
    <property type="entry name" value="GCV_H"/>
</dbReference>
<dbReference type="Proteomes" id="UP000324159">
    <property type="component" value="Unassembled WGS sequence"/>
</dbReference>
<dbReference type="InterPro" id="IPR011053">
    <property type="entry name" value="Single_hybrid_motif"/>
</dbReference>
<accession>A0A5D3WHM1</accession>
<dbReference type="GO" id="GO:0005829">
    <property type="term" value="C:cytosol"/>
    <property type="evidence" value="ECO:0007669"/>
    <property type="project" value="TreeGrafter"/>
</dbReference>
<dbReference type="EMBL" id="VNIB01000014">
    <property type="protein sequence ID" value="TYO96352.1"/>
    <property type="molecule type" value="Genomic_DNA"/>
</dbReference>
<dbReference type="Gene3D" id="2.40.50.100">
    <property type="match status" value="1"/>
</dbReference>
<comment type="caution">
    <text evidence="6">The sequence shown here is derived from an EMBL/GenBank/DDBJ whole genome shotgun (WGS) entry which is preliminary data.</text>
</comment>
<protein>
    <recommendedName>
        <fullName evidence="3">Glycine cleavage system H protein</fullName>
    </recommendedName>
</protein>
<evidence type="ECO:0000256" key="3">
    <source>
        <dbReference type="HAMAP-Rule" id="MF_00272"/>
    </source>
</evidence>
<dbReference type="InterPro" id="IPR033753">
    <property type="entry name" value="GCV_H/Fam206"/>
</dbReference>
<comment type="similarity">
    <text evidence="1 3">Belongs to the GcvH family.</text>
</comment>
<dbReference type="PROSITE" id="PS50968">
    <property type="entry name" value="BIOTINYL_LIPOYL"/>
    <property type="match status" value="1"/>
</dbReference>
<dbReference type="GO" id="GO:0009249">
    <property type="term" value="P:protein lipoylation"/>
    <property type="evidence" value="ECO:0007669"/>
    <property type="project" value="TreeGrafter"/>
</dbReference>
<dbReference type="FunFam" id="2.40.50.100:FF:000011">
    <property type="entry name" value="Glycine cleavage system H protein"/>
    <property type="match status" value="1"/>
</dbReference>
<dbReference type="Pfam" id="PF01597">
    <property type="entry name" value="GCV_H"/>
    <property type="match status" value="1"/>
</dbReference>
<proteinExistence type="inferred from homology"/>
<dbReference type="GO" id="GO:0019464">
    <property type="term" value="P:glycine decarboxylation via glycine cleavage system"/>
    <property type="evidence" value="ECO:0007669"/>
    <property type="project" value="UniProtKB-UniRule"/>
</dbReference>
<feature type="domain" description="Lipoyl-binding" evidence="5">
    <location>
        <begin position="22"/>
        <end position="104"/>
    </location>
</feature>
<evidence type="ECO:0000313" key="7">
    <source>
        <dbReference type="Proteomes" id="UP000324159"/>
    </source>
</evidence>
<reference evidence="6 7" key="1">
    <citation type="submission" date="2019-07" db="EMBL/GenBank/DDBJ databases">
        <title>Genomic Encyclopedia of Type Strains, Phase IV (KMG-IV): sequencing the most valuable type-strain genomes for metagenomic binning, comparative biology and taxonomic classification.</title>
        <authorList>
            <person name="Goeker M."/>
        </authorList>
    </citation>
    <scope>NUCLEOTIDE SEQUENCE [LARGE SCALE GENOMIC DNA]</scope>
    <source>
        <strain evidence="6 7">SS015</strain>
    </source>
</reference>
<comment type="cofactor">
    <cofactor evidence="3">
        <name>(R)-lipoate</name>
        <dbReference type="ChEBI" id="CHEBI:83088"/>
    </cofactor>
    <text evidence="3">Binds 1 lipoyl cofactor covalently.</text>
</comment>
<comment type="function">
    <text evidence="3">The glycine cleavage system catalyzes the degradation of glycine. The H protein shuttles the methylamine group of glycine from the P protein to the T protein.</text>
</comment>
<dbReference type="InterPro" id="IPR003016">
    <property type="entry name" value="2-oxoA_DH_lipoyl-BS"/>
</dbReference>
<evidence type="ECO:0000313" key="6">
    <source>
        <dbReference type="EMBL" id="TYO96352.1"/>
    </source>
</evidence>
<evidence type="ECO:0000259" key="5">
    <source>
        <dbReference type="PROSITE" id="PS50968"/>
    </source>
</evidence>
<dbReference type="PANTHER" id="PTHR11715">
    <property type="entry name" value="GLYCINE CLEAVAGE SYSTEM H PROTEIN"/>
    <property type="match status" value="1"/>
</dbReference>
<sequence length="128" mass="14132">MEFPEELKYTEEHEWVLVEDDIVTVGITDFAQDALGDVVFVELPEVGAQVDAGKPFGVVESVKAVSDIYAPVSGEVVEVNEELPDTPELVNTSPYEDGWMIKIRLSDPSELDNLLEADAYEALTEEEA</sequence>
<evidence type="ECO:0000256" key="1">
    <source>
        <dbReference type="ARBA" id="ARBA00009249"/>
    </source>
</evidence>
<evidence type="ECO:0000256" key="4">
    <source>
        <dbReference type="PIRSR" id="PIRSR617453-50"/>
    </source>
</evidence>
<organism evidence="6 7">
    <name type="scientific">Geothermobacter ehrlichii</name>
    <dbReference type="NCBI Taxonomy" id="213224"/>
    <lineage>
        <taxon>Bacteria</taxon>
        <taxon>Pseudomonadati</taxon>
        <taxon>Thermodesulfobacteriota</taxon>
        <taxon>Desulfuromonadia</taxon>
        <taxon>Desulfuromonadales</taxon>
        <taxon>Geothermobacteraceae</taxon>
        <taxon>Geothermobacter</taxon>
    </lineage>
</organism>
<dbReference type="PANTHER" id="PTHR11715:SF3">
    <property type="entry name" value="GLYCINE CLEAVAGE SYSTEM H PROTEIN-RELATED"/>
    <property type="match status" value="1"/>
</dbReference>
<keyword evidence="2 3" id="KW-0450">Lipoyl</keyword>
<dbReference type="InterPro" id="IPR000089">
    <property type="entry name" value="Biotin_lipoyl"/>
</dbReference>
<dbReference type="PROSITE" id="PS00189">
    <property type="entry name" value="LIPOYL"/>
    <property type="match status" value="1"/>
</dbReference>
<dbReference type="HAMAP" id="MF_00272">
    <property type="entry name" value="GcvH"/>
    <property type="match status" value="1"/>
</dbReference>
<gene>
    <name evidence="3" type="primary">gcvH</name>
    <name evidence="6" type="ORF">EDC39_11458</name>
</gene>